<dbReference type="Proteomes" id="UP000184501">
    <property type="component" value="Unassembled WGS sequence"/>
</dbReference>
<dbReference type="PANTHER" id="PTHR30353:SF0">
    <property type="entry name" value="TRANSMEMBRANE PROTEIN"/>
    <property type="match status" value="1"/>
</dbReference>
<evidence type="ECO:0000313" key="10">
    <source>
        <dbReference type="Proteomes" id="UP000184501"/>
    </source>
</evidence>
<dbReference type="InterPro" id="IPR032816">
    <property type="entry name" value="VTT_dom"/>
</dbReference>
<proteinExistence type="inferred from homology"/>
<sequence>MPTALTDLIPDPTTLSVPVMVLLLTAVCVVEATLLLGSLVPGELVVVAAAGAAGVEWYPLVLAAAALGSVLGQLGGYLLGRASGDWVRHGWLGRRLGERRWARAEAVVRGATPLTMIAVRFVAVGHTLAPVLAGAARMQPRRFLHLAAVGSAVWAGVWAALGVAARQAGELAGSWYVATGIGLVGMVLAGATLSRAIQRAGLDAPAGDRAPERAAAADLPARA</sequence>
<reference evidence="9 10" key="1">
    <citation type="submission" date="2016-11" db="EMBL/GenBank/DDBJ databases">
        <authorList>
            <person name="Jaros S."/>
            <person name="Januszkiewicz K."/>
            <person name="Wedrychowicz H."/>
        </authorList>
    </citation>
    <scope>NUCLEOTIDE SEQUENCE [LARGE SCALE GENOMIC DNA]</scope>
    <source>
        <strain evidence="9 10">DSM 44523</strain>
    </source>
</reference>
<comment type="similarity">
    <text evidence="2 7">Belongs to the DedA family.</text>
</comment>
<comment type="subcellular location">
    <subcellularLocation>
        <location evidence="1 7">Cell membrane</location>
        <topology evidence="1 7">Multi-pass membrane protein</topology>
    </subcellularLocation>
</comment>
<evidence type="ECO:0000313" key="9">
    <source>
        <dbReference type="EMBL" id="SHG51912.1"/>
    </source>
</evidence>
<accession>A0A1M5KGI8</accession>
<evidence type="ECO:0000256" key="5">
    <source>
        <dbReference type="ARBA" id="ARBA00022989"/>
    </source>
</evidence>
<dbReference type="AlphaFoldDB" id="A0A1M5KGI8"/>
<dbReference type="InterPro" id="IPR032818">
    <property type="entry name" value="DedA-like"/>
</dbReference>
<keyword evidence="3 7" id="KW-1003">Cell membrane</keyword>
<organism evidence="9 10">
    <name type="scientific">Streptoalloteichus hindustanus</name>
    <dbReference type="NCBI Taxonomy" id="2017"/>
    <lineage>
        <taxon>Bacteria</taxon>
        <taxon>Bacillati</taxon>
        <taxon>Actinomycetota</taxon>
        <taxon>Actinomycetes</taxon>
        <taxon>Pseudonocardiales</taxon>
        <taxon>Pseudonocardiaceae</taxon>
        <taxon>Streptoalloteichus</taxon>
    </lineage>
</organism>
<feature type="domain" description="VTT" evidence="8">
    <location>
        <begin position="40"/>
        <end position="162"/>
    </location>
</feature>
<protein>
    <submittedName>
        <fullName evidence="9">Membrane protein DedA, SNARE-associated domain</fullName>
    </submittedName>
</protein>
<feature type="transmembrane region" description="Helical" evidence="7">
    <location>
        <begin position="20"/>
        <end position="50"/>
    </location>
</feature>
<evidence type="ECO:0000256" key="4">
    <source>
        <dbReference type="ARBA" id="ARBA00022692"/>
    </source>
</evidence>
<gene>
    <name evidence="9" type="ORF">SAMN05444320_109269</name>
</gene>
<dbReference type="STRING" id="2017.SAMN05444320_109269"/>
<evidence type="ECO:0000256" key="2">
    <source>
        <dbReference type="ARBA" id="ARBA00010792"/>
    </source>
</evidence>
<name>A0A1M5KGI8_STRHI</name>
<keyword evidence="5 7" id="KW-1133">Transmembrane helix</keyword>
<feature type="transmembrane region" description="Helical" evidence="7">
    <location>
        <begin position="117"/>
        <end position="136"/>
    </location>
</feature>
<dbReference type="OrthoDB" id="9813426at2"/>
<dbReference type="Pfam" id="PF09335">
    <property type="entry name" value="VTT_dom"/>
    <property type="match status" value="1"/>
</dbReference>
<dbReference type="RefSeq" id="WP_073488041.1">
    <property type="nucleotide sequence ID" value="NZ_FQVN01000009.1"/>
</dbReference>
<feature type="transmembrane region" description="Helical" evidence="7">
    <location>
        <begin position="143"/>
        <end position="161"/>
    </location>
</feature>
<dbReference type="GO" id="GO:0005886">
    <property type="term" value="C:plasma membrane"/>
    <property type="evidence" value="ECO:0007669"/>
    <property type="project" value="UniProtKB-SubCell"/>
</dbReference>
<evidence type="ECO:0000259" key="8">
    <source>
        <dbReference type="Pfam" id="PF09335"/>
    </source>
</evidence>
<dbReference type="PANTHER" id="PTHR30353">
    <property type="entry name" value="INNER MEMBRANE PROTEIN DEDA-RELATED"/>
    <property type="match status" value="1"/>
</dbReference>
<evidence type="ECO:0000256" key="1">
    <source>
        <dbReference type="ARBA" id="ARBA00004651"/>
    </source>
</evidence>
<evidence type="ECO:0000256" key="7">
    <source>
        <dbReference type="RuleBase" id="RU367016"/>
    </source>
</evidence>
<dbReference type="EMBL" id="FQVN01000009">
    <property type="protein sequence ID" value="SHG51912.1"/>
    <property type="molecule type" value="Genomic_DNA"/>
</dbReference>
<feature type="transmembrane region" description="Helical" evidence="7">
    <location>
        <begin position="173"/>
        <end position="193"/>
    </location>
</feature>
<keyword evidence="6 7" id="KW-0472">Membrane</keyword>
<evidence type="ECO:0000256" key="3">
    <source>
        <dbReference type="ARBA" id="ARBA00022475"/>
    </source>
</evidence>
<keyword evidence="4 7" id="KW-0812">Transmembrane</keyword>
<evidence type="ECO:0000256" key="6">
    <source>
        <dbReference type="ARBA" id="ARBA00023136"/>
    </source>
</evidence>
<keyword evidence="10" id="KW-1185">Reference proteome</keyword>